<feature type="coiled-coil region" evidence="1">
    <location>
        <begin position="222"/>
        <end position="249"/>
    </location>
</feature>
<keyword evidence="3" id="KW-0614">Plasmid</keyword>
<evidence type="ECO:0000256" key="1">
    <source>
        <dbReference type="SAM" id="Coils"/>
    </source>
</evidence>
<protein>
    <submittedName>
        <fullName evidence="3">Glycosyltransferase</fullName>
    </submittedName>
</protein>
<evidence type="ECO:0000259" key="2">
    <source>
        <dbReference type="Pfam" id="PF00535"/>
    </source>
</evidence>
<geneLocation type="plasmid" evidence="3 4">
    <name>unnamed1</name>
</geneLocation>
<dbReference type="RefSeq" id="WP_179922284.1">
    <property type="nucleotide sequence ID" value="NZ_CP058691.1"/>
</dbReference>
<dbReference type="SUPFAM" id="SSF53756">
    <property type="entry name" value="UDP-Glycosyltransferase/glycogen phosphorylase"/>
    <property type="match status" value="1"/>
</dbReference>
<proteinExistence type="predicted"/>
<dbReference type="InterPro" id="IPR029044">
    <property type="entry name" value="Nucleotide-diphossugar_trans"/>
</dbReference>
<accession>A0A7H9BZ60</accession>
<keyword evidence="3" id="KW-0808">Transferase</keyword>
<reference evidence="3 4" key="1">
    <citation type="submission" date="2020-07" db="EMBL/GenBank/DDBJ databases">
        <title>The complete genome of Paracoccus pantotrophus ACCC 10489.</title>
        <authorList>
            <person name="Si Y."/>
        </authorList>
    </citation>
    <scope>NUCLEOTIDE SEQUENCE [LARGE SCALE GENOMIC DNA]</scope>
    <source>
        <strain evidence="3 4">ACCC10489</strain>
        <plasmid evidence="3 4">unnamed1</plasmid>
    </source>
</reference>
<dbReference type="GO" id="GO:0016740">
    <property type="term" value="F:transferase activity"/>
    <property type="evidence" value="ECO:0007669"/>
    <property type="project" value="UniProtKB-KW"/>
</dbReference>
<dbReference type="Proteomes" id="UP000509322">
    <property type="component" value="Plasmid unnamed1"/>
</dbReference>
<dbReference type="GO" id="GO:0044010">
    <property type="term" value="P:single-species biofilm formation"/>
    <property type="evidence" value="ECO:0007669"/>
    <property type="project" value="TreeGrafter"/>
</dbReference>
<dbReference type="PANTHER" id="PTHR43685">
    <property type="entry name" value="GLYCOSYLTRANSFERASE"/>
    <property type="match status" value="1"/>
</dbReference>
<evidence type="ECO:0000313" key="3">
    <source>
        <dbReference type="EMBL" id="QLH16677.1"/>
    </source>
</evidence>
<dbReference type="InterPro" id="IPR050834">
    <property type="entry name" value="Glycosyltransf_2"/>
</dbReference>
<dbReference type="AlphaFoldDB" id="A0A7H9BZ60"/>
<evidence type="ECO:0000313" key="4">
    <source>
        <dbReference type="Proteomes" id="UP000509322"/>
    </source>
</evidence>
<dbReference type="CDD" id="cd00761">
    <property type="entry name" value="Glyco_tranf_GTA_type"/>
    <property type="match status" value="1"/>
</dbReference>
<gene>
    <name evidence="3" type="ORF">HYQ43_20890</name>
</gene>
<keyword evidence="1" id="KW-0175">Coiled coil</keyword>
<dbReference type="Gene3D" id="3.90.550.10">
    <property type="entry name" value="Spore Coat Polysaccharide Biosynthesis Protein SpsA, Chain A"/>
    <property type="match status" value="1"/>
</dbReference>
<name>A0A7H9BZ60_PARPN</name>
<dbReference type="EMBL" id="CP058691">
    <property type="protein sequence ID" value="QLH16677.1"/>
    <property type="molecule type" value="Genomic_DNA"/>
</dbReference>
<dbReference type="PANTHER" id="PTHR43685:SF2">
    <property type="entry name" value="GLYCOSYLTRANSFERASE 2-LIKE DOMAIN-CONTAINING PROTEIN"/>
    <property type="match status" value="1"/>
</dbReference>
<dbReference type="SUPFAM" id="SSF53448">
    <property type="entry name" value="Nucleotide-diphospho-sugar transferases"/>
    <property type="match status" value="1"/>
</dbReference>
<dbReference type="Pfam" id="PF00535">
    <property type="entry name" value="Glycos_transf_2"/>
    <property type="match status" value="1"/>
</dbReference>
<sequence length="718" mass="80851">MQQVLLRPDDADTVPVQMPRLAVVVPIFRHSVLLAEAIESVLAQRADFPIRLVLVNDGCPHRETDLVCREYALSYPDRITYLRKPNGGLSDARNHGIRHALATWPSVEAIYMLDADNRLRPDAMANAMAALAEHPDAGWIYPNIDMFGLSWNSDYGGDYSLLIHTVINICEAGSLIRRTVFDAGVYFDTSFKSGFEDWDFFLTAAEAGFRGHNIDNFGFLYRKRAESMLADSERDAEAIRSEMRKKHKKLFNPRGLLELEQKEAPRYAFFLADRNEVLLTVDPDAPDARRLPMAEFEQLWWRTQTDNSQHHIPPILVMTHSAVLDQLRHARLLHGVLWTMERRLADKCFAALEIEPREAERIGWHEEDAQGSTELRAAMVMVRPGLFSEVVRDSSIAWVSGLAARPCNIPSAKLSLQLPEVLFNKEEEPYVAAAHDLVALAARYQASPFRDALSRQWDWRVPGISWRSRTHEIPRMPTRSKAAYPRVAAEGRHVGFALPLVEFGGVERVALNVAKAMKAEGWIPHLFILDATNCNYSHEWREIFDSVTFLADPGFKMWEPASSSYIGTGVPDWSRFGDQGDATAMFAWLDMLINFHGGAISGVMGPLRRLGVKTAVSLHLSDLSPFRRHNGSTYLGLAFEHAYDLILPCSHQLADWCHAMGMPADKIVPLPNAPSFGLPEGAAARIGRRTRRCVPSIWDGLTIRRGWSGSFPSSRRPR</sequence>
<dbReference type="InterPro" id="IPR001173">
    <property type="entry name" value="Glyco_trans_2-like"/>
</dbReference>
<feature type="domain" description="Glycosyltransferase 2-like" evidence="2">
    <location>
        <begin position="23"/>
        <end position="152"/>
    </location>
</feature>
<organism evidence="3 4">
    <name type="scientific">Paracoccus pantotrophus</name>
    <name type="common">Thiosphaera pantotropha</name>
    <dbReference type="NCBI Taxonomy" id="82367"/>
    <lineage>
        <taxon>Bacteria</taxon>
        <taxon>Pseudomonadati</taxon>
        <taxon>Pseudomonadota</taxon>
        <taxon>Alphaproteobacteria</taxon>
        <taxon>Rhodobacterales</taxon>
        <taxon>Paracoccaceae</taxon>
        <taxon>Paracoccus</taxon>
    </lineage>
</organism>